<organism evidence="1 2">
    <name type="scientific">Brevundimonas phage vB_BpoS-Kikimora</name>
    <dbReference type="NCBI Taxonomy" id="2948601"/>
    <lineage>
        <taxon>Viruses</taxon>
        <taxon>Duplodnaviria</taxon>
        <taxon>Heunggongvirae</taxon>
        <taxon>Uroviricota</taxon>
        <taxon>Caudoviricetes</taxon>
        <taxon>Jeanschmidtviridae</taxon>
        <taxon>Kikimoravirus</taxon>
        <taxon>Kikimoravirus kikimora</taxon>
    </lineage>
</organism>
<evidence type="ECO:0000313" key="2">
    <source>
        <dbReference type="Proteomes" id="UP001056576"/>
    </source>
</evidence>
<accession>A0A9E7MS87</accession>
<keyword evidence="2" id="KW-1185">Reference proteome</keyword>
<reference evidence="1 2" key="1">
    <citation type="submission" date="2022-05" db="EMBL/GenBank/DDBJ databases">
        <authorList>
            <person name="Friedrich I."/>
            <person name="Poehlein A."/>
            <person name="Schneider D."/>
            <person name="Hertel R."/>
            <person name="Daniel R."/>
        </authorList>
    </citation>
    <scope>NUCLEOTIDE SEQUENCE [LARGE SCALE GENOMIC DNA]</scope>
</reference>
<evidence type="ECO:0000313" key="1">
    <source>
        <dbReference type="EMBL" id="USN15154.1"/>
    </source>
</evidence>
<dbReference type="Proteomes" id="UP001056576">
    <property type="component" value="Segment"/>
</dbReference>
<dbReference type="EMBL" id="ON529857">
    <property type="protein sequence ID" value="USN15154.1"/>
    <property type="molecule type" value="Genomic_DNA"/>
</dbReference>
<proteinExistence type="predicted"/>
<gene>
    <name evidence="1" type="ORF">KIKIMORA_00070</name>
</gene>
<sequence>MPLHDFCIHFSSPETPNTVAQALHGVGADDFYVDRGRIDFTLTDESFGQAVIRALDWVRRGGVELTIHRIVNLG</sequence>
<name>A0A9E7MS87_9CAUD</name>
<protein>
    <submittedName>
        <fullName evidence="1">Uncharacterized protein</fullName>
    </submittedName>
</protein>